<feature type="region of interest" description="Disordered" evidence="1">
    <location>
        <begin position="1"/>
        <end position="27"/>
    </location>
</feature>
<feature type="region of interest" description="Disordered" evidence="1">
    <location>
        <begin position="52"/>
        <end position="72"/>
    </location>
</feature>
<organism evidence="2 3">
    <name type="scientific">Ampelomyces quisqualis</name>
    <name type="common">Powdery mildew agent</name>
    <dbReference type="NCBI Taxonomy" id="50730"/>
    <lineage>
        <taxon>Eukaryota</taxon>
        <taxon>Fungi</taxon>
        <taxon>Dikarya</taxon>
        <taxon>Ascomycota</taxon>
        <taxon>Pezizomycotina</taxon>
        <taxon>Dothideomycetes</taxon>
        <taxon>Pleosporomycetidae</taxon>
        <taxon>Pleosporales</taxon>
        <taxon>Pleosporineae</taxon>
        <taxon>Phaeosphaeriaceae</taxon>
        <taxon>Ampelomyces</taxon>
    </lineage>
</organism>
<proteinExistence type="predicted"/>
<name>A0A6A5QCG4_AMPQU</name>
<keyword evidence="3" id="KW-1185">Reference proteome</keyword>
<dbReference type="EMBL" id="ML979140">
    <property type="protein sequence ID" value="KAF1912486.1"/>
    <property type="molecule type" value="Genomic_DNA"/>
</dbReference>
<feature type="compositionally biased region" description="Polar residues" evidence="1">
    <location>
        <begin position="105"/>
        <end position="116"/>
    </location>
</feature>
<protein>
    <submittedName>
        <fullName evidence="2">Uncharacterized protein</fullName>
    </submittedName>
</protein>
<accession>A0A6A5QCG4</accession>
<evidence type="ECO:0000313" key="2">
    <source>
        <dbReference type="EMBL" id="KAF1912486.1"/>
    </source>
</evidence>
<evidence type="ECO:0000256" key="1">
    <source>
        <dbReference type="SAM" id="MobiDB-lite"/>
    </source>
</evidence>
<evidence type="ECO:0000313" key="3">
    <source>
        <dbReference type="Proteomes" id="UP000800096"/>
    </source>
</evidence>
<sequence length="178" mass="19816">MSCDLAMSTARTGGRMGPTNAASQQPSHFAATLIRAAERRSGMCEHGVKNRNQLRCSKSSPQRLGNRQTSQCSTHVQKARGLHLILLRHLLLPSSNVSHVPVTLSPNHSRTNQDTQHGLRAPPQPIHPGKGIHTRPRRMSWPGSRLRLATGRRQSLYTHESEFSAWKCSSEEVVREHV</sequence>
<dbReference type="Proteomes" id="UP000800096">
    <property type="component" value="Unassembled WGS sequence"/>
</dbReference>
<feature type="region of interest" description="Disordered" evidence="1">
    <location>
        <begin position="105"/>
        <end position="139"/>
    </location>
</feature>
<gene>
    <name evidence="2" type="ORF">BDU57DRAFT_367343</name>
</gene>
<dbReference type="AlphaFoldDB" id="A0A6A5QCG4"/>
<reference evidence="2" key="1">
    <citation type="journal article" date="2020" name="Stud. Mycol.">
        <title>101 Dothideomycetes genomes: a test case for predicting lifestyles and emergence of pathogens.</title>
        <authorList>
            <person name="Haridas S."/>
            <person name="Albert R."/>
            <person name="Binder M."/>
            <person name="Bloem J."/>
            <person name="Labutti K."/>
            <person name="Salamov A."/>
            <person name="Andreopoulos B."/>
            <person name="Baker S."/>
            <person name="Barry K."/>
            <person name="Bills G."/>
            <person name="Bluhm B."/>
            <person name="Cannon C."/>
            <person name="Castanera R."/>
            <person name="Culley D."/>
            <person name="Daum C."/>
            <person name="Ezra D."/>
            <person name="Gonzalez J."/>
            <person name="Henrissat B."/>
            <person name="Kuo A."/>
            <person name="Liang C."/>
            <person name="Lipzen A."/>
            <person name="Lutzoni F."/>
            <person name="Magnuson J."/>
            <person name="Mondo S."/>
            <person name="Nolan M."/>
            <person name="Ohm R."/>
            <person name="Pangilinan J."/>
            <person name="Park H.-J."/>
            <person name="Ramirez L."/>
            <person name="Alfaro M."/>
            <person name="Sun H."/>
            <person name="Tritt A."/>
            <person name="Yoshinaga Y."/>
            <person name="Zwiers L.-H."/>
            <person name="Turgeon B."/>
            <person name="Goodwin S."/>
            <person name="Spatafora J."/>
            <person name="Crous P."/>
            <person name="Grigoriev I."/>
        </authorList>
    </citation>
    <scope>NUCLEOTIDE SEQUENCE</scope>
    <source>
        <strain evidence="2">HMLAC05119</strain>
    </source>
</reference>